<feature type="region of interest" description="Disordered" evidence="1">
    <location>
        <begin position="319"/>
        <end position="344"/>
    </location>
</feature>
<dbReference type="Pfam" id="PF13911">
    <property type="entry name" value="AhpC-TSA_2"/>
    <property type="match status" value="1"/>
</dbReference>
<evidence type="ECO:0000313" key="2">
    <source>
        <dbReference type="EMBL" id="MEQ2225872.1"/>
    </source>
</evidence>
<dbReference type="SUPFAM" id="SSF52833">
    <property type="entry name" value="Thioredoxin-like"/>
    <property type="match status" value="1"/>
</dbReference>
<dbReference type="Gene3D" id="3.40.30.10">
    <property type="entry name" value="Glutaredoxin"/>
    <property type="match status" value="1"/>
</dbReference>
<comment type="caution">
    <text evidence="2">The sequence shown here is derived from an EMBL/GenBank/DDBJ whole genome shotgun (WGS) entry which is preliminary data.</text>
</comment>
<organism evidence="2 3">
    <name type="scientific">Ilyodon furcidens</name>
    <name type="common">goldbreast splitfin</name>
    <dbReference type="NCBI Taxonomy" id="33524"/>
    <lineage>
        <taxon>Eukaryota</taxon>
        <taxon>Metazoa</taxon>
        <taxon>Chordata</taxon>
        <taxon>Craniata</taxon>
        <taxon>Vertebrata</taxon>
        <taxon>Euteleostomi</taxon>
        <taxon>Actinopterygii</taxon>
        <taxon>Neopterygii</taxon>
        <taxon>Teleostei</taxon>
        <taxon>Neoteleostei</taxon>
        <taxon>Acanthomorphata</taxon>
        <taxon>Ovalentaria</taxon>
        <taxon>Atherinomorphae</taxon>
        <taxon>Cyprinodontiformes</taxon>
        <taxon>Goodeidae</taxon>
        <taxon>Ilyodon</taxon>
    </lineage>
</organism>
<keyword evidence="3" id="KW-1185">Reference proteome</keyword>
<accession>A0ABV0SZ30</accession>
<feature type="compositionally biased region" description="Basic and acidic residues" evidence="1">
    <location>
        <begin position="327"/>
        <end position="336"/>
    </location>
</feature>
<evidence type="ECO:0000313" key="3">
    <source>
        <dbReference type="Proteomes" id="UP001482620"/>
    </source>
</evidence>
<dbReference type="PANTHER" id="PTHR28630:SF32">
    <property type="entry name" value="SELENOPROTEIN L"/>
    <property type="match status" value="1"/>
</dbReference>
<dbReference type="InterPro" id="IPR032801">
    <property type="entry name" value="PXL2A/B/C"/>
</dbReference>
<dbReference type="PANTHER" id="PTHR28630">
    <property type="match status" value="1"/>
</dbReference>
<evidence type="ECO:0000256" key="1">
    <source>
        <dbReference type="SAM" id="MobiDB-lite"/>
    </source>
</evidence>
<sequence length="344" mass="37941">MLNRPRPNTSLSRDPNTELRTRLSVNSDDVRPVGGYLETVTMAEDAAMSEETLTSGLSLLVSLGKILLQNAVQEAAASLESFVPHKITTLFGLITAGEDFYRSIGVKTKGEAEAVWQKSHHQPAVREQVEELLKLENEWDSFLLSLDKGLQMTDEQLSGAKTVDSLSPDSLFTDARSGESVTLGQFLGQGQKLLLANQTLLEARSVQVMVVSFGNVEGAQLWLEGTGCTFKMLMDSQRKVYRSLGLGSSFSKVLKFGCLMQFSEYSIANRDFPDVPHRLLEDIYQLGGDFLLDEMGKVLFSHPSKDPLDRPSLTDVLQAAEADSTGPEEKHEHLEETLLNNSNN</sequence>
<reference evidence="2 3" key="1">
    <citation type="submission" date="2021-06" db="EMBL/GenBank/DDBJ databases">
        <authorList>
            <person name="Palmer J.M."/>
        </authorList>
    </citation>
    <scope>NUCLEOTIDE SEQUENCE [LARGE SCALE GENOMIC DNA]</scope>
    <source>
        <strain evidence="3">if_2019</strain>
        <tissue evidence="2">Muscle</tissue>
    </source>
</reference>
<dbReference type="Proteomes" id="UP001482620">
    <property type="component" value="Unassembled WGS sequence"/>
</dbReference>
<gene>
    <name evidence="2" type="ORF">ILYODFUR_022011</name>
</gene>
<name>A0ABV0SZ30_9TELE</name>
<dbReference type="InterPro" id="IPR036249">
    <property type="entry name" value="Thioredoxin-like_sf"/>
</dbReference>
<proteinExistence type="predicted"/>
<protein>
    <submittedName>
        <fullName evidence="2">Uncharacterized protein</fullName>
    </submittedName>
</protein>
<dbReference type="EMBL" id="JAHRIQ010013981">
    <property type="protein sequence ID" value="MEQ2225872.1"/>
    <property type="molecule type" value="Genomic_DNA"/>
</dbReference>